<sequence length="209" mass="23383">MQFFAQKTGFCAIKGGFMGKNIAILASGNGTNAENIIRYFQKKEGGDSVVLVVANRQNVNVFKRAENLHVPCIYMGKEEWVTGEGVLKLLADYRVDFIVLAGFLAKVPDALLHAYPQRIINIHPSLLPKFGGKGMYGDRVHQAVVEAGERESGISIQYINEHYDKGSIIAQFRCPVYPEDTPQEVAARVHALEYEHYPQVIERLLAEME</sequence>
<dbReference type="InterPro" id="IPR004607">
    <property type="entry name" value="GART"/>
</dbReference>
<evidence type="ECO:0000313" key="7">
    <source>
        <dbReference type="Proteomes" id="UP000717835"/>
    </source>
</evidence>
<reference evidence="6" key="1">
    <citation type="journal article" date="2021" name="PeerJ">
        <title>Extensive microbial diversity within the chicken gut microbiome revealed by metagenomics and culture.</title>
        <authorList>
            <person name="Gilroy R."/>
            <person name="Ravi A."/>
            <person name="Getino M."/>
            <person name="Pursley I."/>
            <person name="Horton D.L."/>
            <person name="Alikhan N.F."/>
            <person name="Baker D."/>
            <person name="Gharbi K."/>
            <person name="Hall N."/>
            <person name="Watson M."/>
            <person name="Adriaenssens E.M."/>
            <person name="Foster-Nyarko E."/>
            <person name="Jarju S."/>
            <person name="Secka A."/>
            <person name="Antonio M."/>
            <person name="Oren A."/>
            <person name="Chaudhuri R.R."/>
            <person name="La Ragione R."/>
            <person name="Hildebrand F."/>
            <person name="Pallen M.J."/>
        </authorList>
    </citation>
    <scope>NUCLEOTIDE SEQUENCE</scope>
    <source>
        <strain evidence="6">CHK55-1828</strain>
    </source>
</reference>
<feature type="binding site" evidence="4">
    <location>
        <position position="77"/>
    </location>
    <ligand>
        <name>(6R)-10-formyltetrahydrofolate</name>
        <dbReference type="ChEBI" id="CHEBI:195366"/>
    </ligand>
</feature>
<comment type="catalytic activity">
    <reaction evidence="4">
        <text>N(1)-(5-phospho-beta-D-ribosyl)glycinamide + (6R)-10-formyltetrahydrofolate = N(2)-formyl-N(1)-(5-phospho-beta-D-ribosyl)glycinamide + (6S)-5,6,7,8-tetrahydrofolate + H(+)</text>
        <dbReference type="Rhea" id="RHEA:15053"/>
        <dbReference type="ChEBI" id="CHEBI:15378"/>
        <dbReference type="ChEBI" id="CHEBI:57453"/>
        <dbReference type="ChEBI" id="CHEBI:143788"/>
        <dbReference type="ChEBI" id="CHEBI:147286"/>
        <dbReference type="ChEBI" id="CHEBI:195366"/>
        <dbReference type="EC" id="2.1.2.2"/>
    </reaction>
</comment>
<comment type="pathway">
    <text evidence="1 4">Purine metabolism; IMP biosynthesis via de novo pathway; N(2)-formyl-N(1)-(5-phospho-D-ribosyl)glycinamide from N(1)-(5-phospho-D-ribosyl)glycinamide (10-formyl THF route): step 1/1.</text>
</comment>
<feature type="domain" description="Formyl transferase N-terminal" evidence="5">
    <location>
        <begin position="20"/>
        <end position="201"/>
    </location>
</feature>
<protein>
    <recommendedName>
        <fullName evidence="4">Phosphoribosylglycinamide formyltransferase</fullName>
        <ecNumber evidence="4">2.1.2.2</ecNumber>
    </recommendedName>
    <alternativeName>
        <fullName evidence="4">5'-phosphoribosylglycinamide transformylase</fullName>
    </alternativeName>
    <alternativeName>
        <fullName evidence="4">GAR transformylase</fullName>
        <shortName evidence="4">GART</shortName>
    </alternativeName>
</protein>
<dbReference type="HAMAP" id="MF_01930">
    <property type="entry name" value="PurN"/>
    <property type="match status" value="1"/>
</dbReference>
<dbReference type="RefSeq" id="WP_276827696.1">
    <property type="nucleotide sequence ID" value="NZ_DYVX01000058.1"/>
</dbReference>
<proteinExistence type="inferred from homology"/>
<gene>
    <name evidence="4" type="primary">purN</name>
    <name evidence="6" type="ORF">K8W02_07385</name>
</gene>
<dbReference type="InterPro" id="IPR002376">
    <property type="entry name" value="Formyl_transf_N"/>
</dbReference>
<evidence type="ECO:0000313" key="6">
    <source>
        <dbReference type="EMBL" id="HJF92190.1"/>
    </source>
</evidence>
<evidence type="ECO:0000256" key="2">
    <source>
        <dbReference type="ARBA" id="ARBA00022679"/>
    </source>
</evidence>
<keyword evidence="3 4" id="KW-0658">Purine biosynthesis</keyword>
<keyword evidence="2 4" id="KW-0808">Transferase</keyword>
<dbReference type="Gene3D" id="3.40.50.170">
    <property type="entry name" value="Formyl transferase, N-terminal domain"/>
    <property type="match status" value="1"/>
</dbReference>
<comment type="similarity">
    <text evidence="4">Belongs to the GART family.</text>
</comment>
<comment type="function">
    <text evidence="4">Catalyzes the transfer of a formyl group from 10-formyltetrahydrofolate to 5-phospho-ribosyl-glycinamide (GAR), producing 5-phospho-ribosyl-N-formylglycinamide (FGAR) and tetrahydrofolate.</text>
</comment>
<accession>A0A921HWH5</accession>
<comment type="caution">
    <text evidence="4">Lacks conserved residue(s) required for the propagation of feature annotation.</text>
</comment>
<dbReference type="PANTHER" id="PTHR43369:SF2">
    <property type="entry name" value="PHOSPHORIBOSYLGLYCINAMIDE FORMYLTRANSFERASE"/>
    <property type="match status" value="1"/>
</dbReference>
<dbReference type="GO" id="GO:0004644">
    <property type="term" value="F:phosphoribosylglycinamide formyltransferase activity"/>
    <property type="evidence" value="ECO:0007669"/>
    <property type="project" value="UniProtKB-UniRule"/>
</dbReference>
<dbReference type="SUPFAM" id="SSF53328">
    <property type="entry name" value="Formyltransferase"/>
    <property type="match status" value="1"/>
</dbReference>
<evidence type="ECO:0000256" key="1">
    <source>
        <dbReference type="ARBA" id="ARBA00005054"/>
    </source>
</evidence>
<comment type="caution">
    <text evidence="6">The sequence shown here is derived from an EMBL/GenBank/DDBJ whole genome shotgun (WGS) entry which is preliminary data.</text>
</comment>
<evidence type="ECO:0000256" key="4">
    <source>
        <dbReference type="HAMAP-Rule" id="MF_01930"/>
    </source>
</evidence>
<dbReference type="PANTHER" id="PTHR43369">
    <property type="entry name" value="PHOSPHORIBOSYLGLYCINAMIDE FORMYLTRANSFERASE"/>
    <property type="match status" value="1"/>
</dbReference>
<feature type="binding site" evidence="4">
    <location>
        <begin position="30"/>
        <end position="32"/>
    </location>
    <ligand>
        <name>N(1)-(5-phospho-beta-D-ribosyl)glycinamide</name>
        <dbReference type="ChEBI" id="CHEBI:143788"/>
    </ligand>
</feature>
<dbReference type="InterPro" id="IPR036477">
    <property type="entry name" value="Formyl_transf_N_sf"/>
</dbReference>
<evidence type="ECO:0000259" key="5">
    <source>
        <dbReference type="Pfam" id="PF00551"/>
    </source>
</evidence>
<dbReference type="Pfam" id="PF00551">
    <property type="entry name" value="Formyl_trans_N"/>
    <property type="match status" value="1"/>
</dbReference>
<dbReference type="EC" id="2.1.2.2" evidence="4"/>
<organism evidence="6 7">
    <name type="scientific">Mediterranea massiliensis</name>
    <dbReference type="NCBI Taxonomy" id="1841865"/>
    <lineage>
        <taxon>Bacteria</taxon>
        <taxon>Pseudomonadati</taxon>
        <taxon>Bacteroidota</taxon>
        <taxon>Bacteroidia</taxon>
        <taxon>Bacteroidales</taxon>
        <taxon>Bacteroidaceae</taxon>
        <taxon>Mediterranea</taxon>
    </lineage>
</organism>
<dbReference type="GO" id="GO:0006189">
    <property type="term" value="P:'de novo' IMP biosynthetic process"/>
    <property type="evidence" value="ECO:0007669"/>
    <property type="project" value="UniProtKB-UniRule"/>
</dbReference>
<dbReference type="CDD" id="cd08645">
    <property type="entry name" value="FMT_core_GART"/>
    <property type="match status" value="1"/>
</dbReference>
<dbReference type="Proteomes" id="UP000717835">
    <property type="component" value="Unassembled WGS sequence"/>
</dbReference>
<dbReference type="AlphaFoldDB" id="A0A921HWH5"/>
<feature type="active site" description="Proton donor" evidence="4">
    <location>
        <position position="123"/>
    </location>
</feature>
<dbReference type="GO" id="GO:0005829">
    <property type="term" value="C:cytosol"/>
    <property type="evidence" value="ECO:0007669"/>
    <property type="project" value="TreeGrafter"/>
</dbReference>
<name>A0A921HWH5_9BACT</name>
<reference evidence="6" key="2">
    <citation type="submission" date="2021-09" db="EMBL/GenBank/DDBJ databases">
        <authorList>
            <person name="Gilroy R."/>
        </authorList>
    </citation>
    <scope>NUCLEOTIDE SEQUENCE</scope>
    <source>
        <strain evidence="6">CHK55-1828</strain>
    </source>
</reference>
<feature type="binding site" evidence="4">
    <location>
        <position position="121"/>
    </location>
    <ligand>
        <name>(6R)-10-formyltetrahydrofolate</name>
        <dbReference type="ChEBI" id="CHEBI:195366"/>
    </ligand>
</feature>
<evidence type="ECO:0000256" key="3">
    <source>
        <dbReference type="ARBA" id="ARBA00022755"/>
    </source>
</evidence>
<dbReference type="EMBL" id="DYVX01000058">
    <property type="protein sequence ID" value="HJF92190.1"/>
    <property type="molecule type" value="Genomic_DNA"/>
</dbReference>
<feature type="site" description="Raises pKa of active site His" evidence="4">
    <location>
        <position position="164"/>
    </location>
</feature>